<comment type="caution">
    <text evidence="1">The sequence shown here is derived from an EMBL/GenBank/DDBJ whole genome shotgun (WGS) entry which is preliminary data.</text>
</comment>
<evidence type="ECO:0000313" key="1">
    <source>
        <dbReference type="EMBL" id="CAF4254987.1"/>
    </source>
</evidence>
<name>A0A820F2J4_9BILA</name>
<sequence length="227" mass="27036">YKSIFLGHATAEIVFRNIIDTLQADEINLTKILMLGRDNPNVNKTIEKMMDQYIRLEREKQSSSTIKSTIGLIDIGSCPLHLIHNSFKIGMDNTKWSIEEFLNNLGFWFSRSPSRREDYLNVTKTLSNKVGKFIRRFIMTRWLDAGPIIERVIEQWLNLKEYFLQFIPINNKISINNQHYVQIKLILQTRIIFIRLNFLVFLYHNIYKHILTWFQQTQPLIHLLHNE</sequence>
<dbReference type="EMBL" id="CAJOBB010011052">
    <property type="protein sequence ID" value="CAF4254987.1"/>
    <property type="molecule type" value="Genomic_DNA"/>
</dbReference>
<evidence type="ECO:0000313" key="2">
    <source>
        <dbReference type="Proteomes" id="UP000663868"/>
    </source>
</evidence>
<dbReference type="Proteomes" id="UP000663868">
    <property type="component" value="Unassembled WGS sequence"/>
</dbReference>
<dbReference type="PANTHER" id="PTHR37162:SF11">
    <property type="match status" value="1"/>
</dbReference>
<feature type="non-terminal residue" evidence="1">
    <location>
        <position position="227"/>
    </location>
</feature>
<organism evidence="1 2">
    <name type="scientific">Adineta steineri</name>
    <dbReference type="NCBI Taxonomy" id="433720"/>
    <lineage>
        <taxon>Eukaryota</taxon>
        <taxon>Metazoa</taxon>
        <taxon>Spiralia</taxon>
        <taxon>Gnathifera</taxon>
        <taxon>Rotifera</taxon>
        <taxon>Eurotatoria</taxon>
        <taxon>Bdelloidea</taxon>
        <taxon>Adinetida</taxon>
        <taxon>Adinetidae</taxon>
        <taxon>Adineta</taxon>
    </lineage>
</organism>
<proteinExistence type="predicted"/>
<protein>
    <submittedName>
        <fullName evidence="1">Uncharacterized protein</fullName>
    </submittedName>
</protein>
<reference evidence="1" key="1">
    <citation type="submission" date="2021-02" db="EMBL/GenBank/DDBJ databases">
        <authorList>
            <person name="Nowell W R."/>
        </authorList>
    </citation>
    <scope>NUCLEOTIDE SEQUENCE</scope>
</reference>
<feature type="non-terminal residue" evidence="1">
    <location>
        <position position="1"/>
    </location>
</feature>
<gene>
    <name evidence="1" type="ORF">KXQ929_LOCUS43020</name>
</gene>
<accession>A0A820F2J4</accession>
<dbReference type="AlphaFoldDB" id="A0A820F2J4"/>
<dbReference type="PANTHER" id="PTHR37162">
    <property type="entry name" value="HAT FAMILY DIMERISATION DOMAINCONTAINING PROTEIN-RELATED"/>
    <property type="match status" value="1"/>
</dbReference>